<keyword evidence="2" id="KW-1185">Reference proteome</keyword>
<dbReference type="AlphaFoldDB" id="A0A7J6KJ00"/>
<organism evidence="1 2">
    <name type="scientific">Perkinsus chesapeaki</name>
    <name type="common">Clam parasite</name>
    <name type="synonym">Perkinsus andrewsi</name>
    <dbReference type="NCBI Taxonomy" id="330153"/>
    <lineage>
        <taxon>Eukaryota</taxon>
        <taxon>Sar</taxon>
        <taxon>Alveolata</taxon>
        <taxon>Perkinsozoa</taxon>
        <taxon>Perkinsea</taxon>
        <taxon>Perkinsida</taxon>
        <taxon>Perkinsidae</taxon>
        <taxon>Perkinsus</taxon>
    </lineage>
</organism>
<accession>A0A7J6KJ00</accession>
<dbReference type="Proteomes" id="UP000591131">
    <property type="component" value="Unassembled WGS sequence"/>
</dbReference>
<dbReference type="EMBL" id="JAAPAO010003211">
    <property type="protein sequence ID" value="KAF4646669.1"/>
    <property type="molecule type" value="Genomic_DNA"/>
</dbReference>
<gene>
    <name evidence="1" type="ORF">FOL47_005828</name>
</gene>
<reference evidence="1 2" key="1">
    <citation type="submission" date="2020-04" db="EMBL/GenBank/DDBJ databases">
        <title>Perkinsus chesapeaki whole genome sequence.</title>
        <authorList>
            <person name="Bogema D.R."/>
        </authorList>
    </citation>
    <scope>NUCLEOTIDE SEQUENCE [LARGE SCALE GENOMIC DNA]</scope>
    <source>
        <strain evidence="1">ATCC PRA-425</strain>
    </source>
</reference>
<name>A0A7J6KJ00_PERCH</name>
<protein>
    <submittedName>
        <fullName evidence="1">Uncharacterized protein</fullName>
    </submittedName>
</protein>
<proteinExistence type="predicted"/>
<evidence type="ECO:0000313" key="1">
    <source>
        <dbReference type="EMBL" id="KAF4646669.1"/>
    </source>
</evidence>
<comment type="caution">
    <text evidence="1">The sequence shown here is derived from an EMBL/GenBank/DDBJ whole genome shotgun (WGS) entry which is preliminary data.</text>
</comment>
<sequence>TDEPLSVLPMKMFGGRFSKLDSTLSSTTRERMALLLLLEAAKTLLMPPVYSVTDNINCTKEWRSFDHLNYGSWHARYMIFQSYVDGVLWVPRDHPLPSLCDIMARFIEQDE</sequence>
<feature type="non-terminal residue" evidence="1">
    <location>
        <position position="111"/>
    </location>
</feature>
<feature type="non-terminal residue" evidence="1">
    <location>
        <position position="1"/>
    </location>
</feature>
<evidence type="ECO:0000313" key="2">
    <source>
        <dbReference type="Proteomes" id="UP000591131"/>
    </source>
</evidence>